<protein>
    <recommendedName>
        <fullName evidence="2">Wings apart-like protein C-terminal domain-containing protein</fullName>
    </recommendedName>
</protein>
<gene>
    <name evidence="1" type="ORF">TVY486_0400200</name>
</gene>
<dbReference type="OMA" id="LCCAINV"/>
<dbReference type="EMBL" id="HE573020">
    <property type="protein sequence ID" value="CCC47356.1"/>
    <property type="molecule type" value="Genomic_DNA"/>
</dbReference>
<sequence>MKGRKRFAAGVLGVLDHITKRKYQAESSLCTVGEDEGESVACEQSGGGLTPGSCGSGTESGDGSSMGYCDKRWRASVQPHVAVHAASSQRSTTNSFASEINFLCRGDEEVVDMCLYLAQLLSTARTCEAFVALLNLLVEHGADTVMASLRRAGLQSHIFSLLCKVSVNSVTAGNERLFFLVFAHLIALSEREAICNDELVCFLVDSLRPKEKGVVGDHVKKFHWSACARRPNSSGMAAENGKEPAKAVGRLIKSDEGSSAASLVLRALLDIVFYFNGRASLPGEKNVSVIFVQHGGLELAAGLMNGPECVDALHLLEVVTLCESLKENYAVELQKAVLTVAQFVVDKAGACADDLLNAALRVLTNLTSLVPWAFHGETEEKKSICTALVAVIIKTLVDADAMPDTLALALCLTTNIVKWEADEGCSEFTALLVRLPSFLQRVAVLMLRAYNAEGTEWQVIAGYYALLLAVLSLCDSPSLQLRIPVTTSIANAAKRTSAGKAAEEKPMALIVAILQEFVLFHSAARALTKDNLRNMNGVIEEVMKRNGIEISATL</sequence>
<evidence type="ECO:0008006" key="2">
    <source>
        <dbReference type="Google" id="ProtNLM"/>
    </source>
</evidence>
<dbReference type="AlphaFoldDB" id="G0TTS5"/>
<dbReference type="Gene3D" id="1.25.10.10">
    <property type="entry name" value="Leucine-rich Repeat Variant"/>
    <property type="match status" value="1"/>
</dbReference>
<dbReference type="InterPro" id="IPR011989">
    <property type="entry name" value="ARM-like"/>
</dbReference>
<organism evidence="1">
    <name type="scientific">Trypanosoma vivax (strain Y486)</name>
    <dbReference type="NCBI Taxonomy" id="1055687"/>
    <lineage>
        <taxon>Eukaryota</taxon>
        <taxon>Discoba</taxon>
        <taxon>Euglenozoa</taxon>
        <taxon>Kinetoplastea</taxon>
        <taxon>Metakinetoplastina</taxon>
        <taxon>Trypanosomatida</taxon>
        <taxon>Trypanosomatidae</taxon>
        <taxon>Trypanosoma</taxon>
        <taxon>Duttonella</taxon>
    </lineage>
</organism>
<reference evidence="1" key="1">
    <citation type="journal article" date="2012" name="Proc. Natl. Acad. Sci. U.S.A.">
        <title>Antigenic diversity is generated by distinct evolutionary mechanisms in African trypanosome species.</title>
        <authorList>
            <person name="Jackson A.P."/>
            <person name="Berry A."/>
            <person name="Aslett M."/>
            <person name="Allison H.C."/>
            <person name="Burton P."/>
            <person name="Vavrova-Anderson J."/>
            <person name="Brown R."/>
            <person name="Browne H."/>
            <person name="Corton N."/>
            <person name="Hauser H."/>
            <person name="Gamble J."/>
            <person name="Gilderthorp R."/>
            <person name="Marcello L."/>
            <person name="McQuillan J."/>
            <person name="Otto T.D."/>
            <person name="Quail M.A."/>
            <person name="Sanders M.J."/>
            <person name="van Tonder A."/>
            <person name="Ginger M.L."/>
            <person name="Field M.C."/>
            <person name="Barry J.D."/>
            <person name="Hertz-Fowler C."/>
            <person name="Berriman M."/>
        </authorList>
    </citation>
    <scope>NUCLEOTIDE SEQUENCE</scope>
    <source>
        <strain evidence="1">Y486</strain>
    </source>
</reference>
<dbReference type="VEuPathDB" id="TriTrypDB:TvY486_0400200"/>
<evidence type="ECO:0000313" key="1">
    <source>
        <dbReference type="EMBL" id="CCC47356.1"/>
    </source>
</evidence>
<name>G0TTS5_TRYVY</name>
<accession>G0TTS5</accession>
<proteinExistence type="predicted"/>